<sequence length="810" mass="87630">MPITCDVAILGGGTGGYVAAIRAAQLGKQVVIIEKDKLGGTCLHRGCIPSKALLRSAEVYAEIQESEAYGIETAGATLVFPKVQARKDAIVEQLHQGVQYLMKKNKIQVVHANGRVIGPSIFSPQSGAVAVEFEDGEMDTVVPTNLIIATGSRPRVLPGLEPDGRYIMSSDEALRMDELPASLIIVGGGVIGLEWASMLNDFGVEVTVVEAAAHVLPAEDEDVAKEMQRLLGKRGVRFLTGASVLTETYSVEKDGIQIDVKLGDEKQETLRADKMLVSVGRQANVENIGLENTDIKLDRGFIAVNNHLQTGEGHIYAIGDVIGGLQLAHAASHEGILAVNHLAGETVHAVESHRIPRCVYTRPEAASIGFTEREAKERGYEVKTGKFPFQAIGKSLVHGSRDGFVKVIADAKTNDILGVHMIGTHVTELIAEASLAQMLDATPWEEAAQVGAAFGLDRDHDYYLPYYRDYGFVLAVGMTPRELMLSAFAKAEDPNSGGRQMPGHFGHKKLRIVTGSSPVTTQVPHAVGFALAAKMKKKEFVSFVTFGEGSSNQGDFHEGANFAGVHKLPVIIMCENNQYAISVPIHKQLSGKISDRALGYGFPGLRVDGNDALEVYGAVKEARRRAIAAPYSAYDAKGLLKAAIRDPDPVLFFENKKCYKLIKEDVPEDDYIVPIGKANVLREGADITVIGYSQPLHFVMQAAEELEREEGITAHVLDLRTLQPLDREAIIASARLTGKVLIVHEDNKTGGVGAEVAAIISEECLFELDAPIQRLCGPDVPAMPISPTLEKFYMLSKDKAKEAMRTLAEY</sequence>
<gene>
    <name evidence="14" type="ORF">G195_001280</name>
</gene>
<evidence type="ECO:0000259" key="11">
    <source>
        <dbReference type="Pfam" id="PF00676"/>
    </source>
</evidence>
<dbReference type="InterPro" id="IPR050151">
    <property type="entry name" value="Class-I_Pyr_Nuc-Dis_Oxidored"/>
</dbReference>
<dbReference type="PRINTS" id="PR00368">
    <property type="entry name" value="FADPNR"/>
</dbReference>
<feature type="domain" description="Dehydrogenase E1 component" evidence="11">
    <location>
        <begin position="445"/>
        <end position="627"/>
    </location>
</feature>
<evidence type="ECO:0000256" key="8">
    <source>
        <dbReference type="ARBA" id="ARBA00023157"/>
    </source>
</evidence>
<comment type="cofactor">
    <cofactor evidence="10">
        <name>FAD</name>
        <dbReference type="ChEBI" id="CHEBI:57692"/>
    </cofactor>
    <text evidence="10">Binds 1 FAD per subunit.</text>
</comment>
<dbReference type="Pfam" id="PF02780">
    <property type="entry name" value="Transketolase_C"/>
    <property type="match status" value="1"/>
</dbReference>
<dbReference type="InterPro" id="IPR012999">
    <property type="entry name" value="Pyr_OxRdtase_I_AS"/>
</dbReference>
<dbReference type="PROSITE" id="PS00076">
    <property type="entry name" value="PYRIDINE_REDOX_1"/>
    <property type="match status" value="1"/>
</dbReference>
<dbReference type="CDD" id="cd02000">
    <property type="entry name" value="TPP_E1_PDC_ADC_BCADC"/>
    <property type="match status" value="1"/>
</dbReference>
<dbReference type="InterPro" id="IPR016156">
    <property type="entry name" value="FAD/NAD-linked_Rdtase_dimer_sf"/>
</dbReference>
<keyword evidence="8" id="KW-1015">Disulfide bond</keyword>
<evidence type="ECO:0000256" key="9">
    <source>
        <dbReference type="ARBA" id="ARBA00023284"/>
    </source>
</evidence>
<evidence type="ECO:0000256" key="10">
    <source>
        <dbReference type="RuleBase" id="RU003692"/>
    </source>
</evidence>
<dbReference type="SUPFAM" id="SSF52922">
    <property type="entry name" value="TK C-terminal domain-like"/>
    <property type="match status" value="1"/>
</dbReference>
<comment type="catalytic activity">
    <reaction evidence="10">
        <text>N(6)-[(R)-dihydrolipoyl]-L-lysyl-[protein] + NAD(+) = N(6)-[(R)-lipoyl]-L-lysyl-[protein] + NADH + H(+)</text>
        <dbReference type="Rhea" id="RHEA:15045"/>
        <dbReference type="Rhea" id="RHEA-COMP:10474"/>
        <dbReference type="Rhea" id="RHEA-COMP:10475"/>
        <dbReference type="ChEBI" id="CHEBI:15378"/>
        <dbReference type="ChEBI" id="CHEBI:57540"/>
        <dbReference type="ChEBI" id="CHEBI:57945"/>
        <dbReference type="ChEBI" id="CHEBI:83099"/>
        <dbReference type="ChEBI" id="CHEBI:83100"/>
        <dbReference type="EC" id="1.8.1.4"/>
    </reaction>
</comment>
<evidence type="ECO:0000256" key="4">
    <source>
        <dbReference type="ARBA" id="ARBA00022630"/>
    </source>
</evidence>
<evidence type="ECO:0000259" key="12">
    <source>
        <dbReference type="Pfam" id="PF02780"/>
    </source>
</evidence>
<evidence type="ECO:0000256" key="5">
    <source>
        <dbReference type="ARBA" id="ARBA00022827"/>
    </source>
</evidence>
<keyword evidence="9 10" id="KW-0676">Redox-active center</keyword>
<dbReference type="PRINTS" id="PR00411">
    <property type="entry name" value="PNDRDTASEI"/>
</dbReference>
<dbReference type="Gene3D" id="3.40.50.920">
    <property type="match status" value="1"/>
</dbReference>
<evidence type="ECO:0000256" key="6">
    <source>
        <dbReference type="ARBA" id="ARBA00023002"/>
    </source>
</evidence>
<keyword evidence="6 10" id="KW-0560">Oxidoreductase</keyword>
<dbReference type="FunFam" id="3.40.50.920:FF:000001">
    <property type="entry name" value="Pyruvate dehydrogenase E1 beta subunit"/>
    <property type="match status" value="1"/>
</dbReference>
<dbReference type="SUPFAM" id="SSF51905">
    <property type="entry name" value="FAD/NAD(P)-binding domain"/>
    <property type="match status" value="1"/>
</dbReference>
<keyword evidence="7 10" id="KW-0520">NAD</keyword>
<keyword evidence="4 10" id="KW-0285">Flavoprotein</keyword>
<dbReference type="InterPro" id="IPR009014">
    <property type="entry name" value="Transketo_C/PFOR_II"/>
</dbReference>
<name>A0A8J4SGA3_9STRA</name>
<proteinExistence type="inferred from homology"/>
<dbReference type="InterPro" id="IPR036188">
    <property type="entry name" value="FAD/NAD-bd_sf"/>
</dbReference>
<evidence type="ECO:0000256" key="7">
    <source>
        <dbReference type="ARBA" id="ARBA00023027"/>
    </source>
</evidence>
<reference evidence="14" key="1">
    <citation type="journal article" date="2015" name="Genom Data">
        <title>Draft genome sequences of Phytophthora kernoviae and Phytophthora ramorum lineage EU2 from Scotland.</title>
        <authorList>
            <person name="Sambles C."/>
            <person name="Schlenzig A."/>
            <person name="O'Neill P."/>
            <person name="Grant M."/>
            <person name="Studholme D.J."/>
        </authorList>
    </citation>
    <scope>NUCLEOTIDE SEQUENCE</scope>
    <source>
        <strain evidence="14">00238/432</strain>
    </source>
</reference>
<dbReference type="InterPro" id="IPR023753">
    <property type="entry name" value="FAD/NAD-binding_dom"/>
</dbReference>
<dbReference type="Gene3D" id="3.30.390.30">
    <property type="match status" value="1"/>
</dbReference>
<dbReference type="NCBIfam" id="TIGR01350">
    <property type="entry name" value="lipoamide_DH"/>
    <property type="match status" value="1"/>
</dbReference>
<dbReference type="SUPFAM" id="SSF52518">
    <property type="entry name" value="Thiamin diphosphate-binding fold (THDP-binding)"/>
    <property type="match status" value="2"/>
</dbReference>
<dbReference type="InterPro" id="IPR006258">
    <property type="entry name" value="Lipoamide_DH"/>
</dbReference>
<protein>
    <recommendedName>
        <fullName evidence="10">Dihydrolipoyl dehydrogenase</fullName>
        <ecNumber evidence="10">1.8.1.4</ecNumber>
    </recommendedName>
</protein>
<comment type="miscellaneous">
    <text evidence="10">The active site is a redox-active disulfide bond.</text>
</comment>
<dbReference type="Pfam" id="PF07992">
    <property type="entry name" value="Pyr_redox_2"/>
    <property type="match status" value="1"/>
</dbReference>
<dbReference type="Gene3D" id="3.40.50.970">
    <property type="match status" value="1"/>
</dbReference>
<evidence type="ECO:0000313" key="14">
    <source>
        <dbReference type="EMBL" id="KAF4325244.1"/>
    </source>
</evidence>
<dbReference type="PANTHER" id="PTHR22912:SF217">
    <property type="entry name" value="DIHYDROLIPOYL DEHYDROGENASE"/>
    <property type="match status" value="1"/>
</dbReference>
<comment type="similarity">
    <text evidence="2 10">Belongs to the class-I pyridine nucleotide-disulfide oxidoreductase family.</text>
</comment>
<dbReference type="GO" id="GO:0016624">
    <property type="term" value="F:oxidoreductase activity, acting on the aldehyde or oxo group of donors, disulfide as acceptor"/>
    <property type="evidence" value="ECO:0007669"/>
    <property type="project" value="InterPro"/>
</dbReference>
<comment type="cofactor">
    <cofactor evidence="1">
        <name>thiamine diphosphate</name>
        <dbReference type="ChEBI" id="CHEBI:58937"/>
    </cofactor>
</comment>
<dbReference type="GO" id="GO:0004148">
    <property type="term" value="F:dihydrolipoyl dehydrogenase (NADH) activity"/>
    <property type="evidence" value="ECO:0007669"/>
    <property type="project" value="UniProtKB-EC"/>
</dbReference>
<evidence type="ECO:0000256" key="3">
    <source>
        <dbReference type="ARBA" id="ARBA00022490"/>
    </source>
</evidence>
<feature type="domain" description="Transketolase C-terminal" evidence="12">
    <location>
        <begin position="676"/>
        <end position="799"/>
    </location>
</feature>
<dbReference type="Pfam" id="PF00676">
    <property type="entry name" value="E1_dh"/>
    <property type="match status" value="1"/>
</dbReference>
<keyword evidence="5 10" id="KW-0274">FAD</keyword>
<keyword evidence="3" id="KW-0963">Cytoplasm</keyword>
<organism evidence="14 15">
    <name type="scientific">Phytophthora kernoviae 00238/432</name>
    <dbReference type="NCBI Taxonomy" id="1284355"/>
    <lineage>
        <taxon>Eukaryota</taxon>
        <taxon>Sar</taxon>
        <taxon>Stramenopiles</taxon>
        <taxon>Oomycota</taxon>
        <taxon>Peronosporomycetes</taxon>
        <taxon>Peronosporales</taxon>
        <taxon>Peronosporaceae</taxon>
        <taxon>Phytophthora</taxon>
    </lineage>
</organism>
<dbReference type="GO" id="GO:0050660">
    <property type="term" value="F:flavin adenine dinucleotide binding"/>
    <property type="evidence" value="ECO:0007669"/>
    <property type="project" value="InterPro"/>
</dbReference>
<accession>A0A8J4SGA3</accession>
<dbReference type="InterPro" id="IPR033248">
    <property type="entry name" value="Transketolase_C"/>
</dbReference>
<dbReference type="InterPro" id="IPR001017">
    <property type="entry name" value="DH_E1"/>
</dbReference>
<dbReference type="FunFam" id="3.30.390.30:FF:000001">
    <property type="entry name" value="Dihydrolipoyl dehydrogenase"/>
    <property type="match status" value="1"/>
</dbReference>
<dbReference type="AlphaFoldDB" id="A0A8J4SGA3"/>
<dbReference type="Gene3D" id="3.50.50.60">
    <property type="entry name" value="FAD/NAD(P)-binding domain"/>
    <property type="match status" value="2"/>
</dbReference>
<dbReference type="GO" id="GO:0006103">
    <property type="term" value="P:2-oxoglutarate metabolic process"/>
    <property type="evidence" value="ECO:0007669"/>
    <property type="project" value="TreeGrafter"/>
</dbReference>
<evidence type="ECO:0000313" key="15">
    <source>
        <dbReference type="Proteomes" id="UP000702964"/>
    </source>
</evidence>
<evidence type="ECO:0000256" key="2">
    <source>
        <dbReference type="ARBA" id="ARBA00007532"/>
    </source>
</evidence>
<evidence type="ECO:0000256" key="1">
    <source>
        <dbReference type="ARBA" id="ARBA00001964"/>
    </source>
</evidence>
<dbReference type="EMBL" id="AOFI03000007">
    <property type="protein sequence ID" value="KAF4325244.1"/>
    <property type="molecule type" value="Genomic_DNA"/>
</dbReference>
<feature type="domain" description="FAD/NAD(P)-binding" evidence="13">
    <location>
        <begin position="6"/>
        <end position="335"/>
    </location>
</feature>
<evidence type="ECO:0000259" key="13">
    <source>
        <dbReference type="Pfam" id="PF07992"/>
    </source>
</evidence>
<dbReference type="EC" id="1.8.1.4" evidence="10"/>
<dbReference type="SUPFAM" id="SSF55424">
    <property type="entry name" value="FAD/NAD-linked reductases, dimerisation (C-terminal) domain"/>
    <property type="match status" value="1"/>
</dbReference>
<dbReference type="Proteomes" id="UP000702964">
    <property type="component" value="Unassembled WGS sequence"/>
</dbReference>
<dbReference type="PANTHER" id="PTHR22912">
    <property type="entry name" value="DISULFIDE OXIDOREDUCTASE"/>
    <property type="match status" value="1"/>
</dbReference>
<reference evidence="14" key="2">
    <citation type="submission" date="2020-02" db="EMBL/GenBank/DDBJ databases">
        <authorList>
            <person name="Studholme D.J."/>
        </authorList>
    </citation>
    <scope>NUCLEOTIDE SEQUENCE</scope>
    <source>
        <strain evidence="14">00238/432</strain>
    </source>
</reference>
<comment type="caution">
    <text evidence="14">The sequence shown here is derived from an EMBL/GenBank/DDBJ whole genome shotgun (WGS) entry which is preliminary data.</text>
</comment>
<dbReference type="InterPro" id="IPR029061">
    <property type="entry name" value="THDP-binding"/>
</dbReference>